<comment type="caution">
    <text evidence="1">The sequence shown here is derived from an EMBL/GenBank/DDBJ whole genome shotgun (WGS) entry which is preliminary data.</text>
</comment>
<dbReference type="PANTHER" id="PTHR43434">
    <property type="entry name" value="PHOSPHOGLYCOLATE PHOSPHATASE"/>
    <property type="match status" value="1"/>
</dbReference>
<organism evidence="1 2">
    <name type="scientific">Candidatus Alloenteromonas pullistercoris</name>
    <dbReference type="NCBI Taxonomy" id="2840785"/>
    <lineage>
        <taxon>Bacteria</taxon>
        <taxon>Bacillati</taxon>
        <taxon>Bacillota</taxon>
        <taxon>Bacillota incertae sedis</taxon>
        <taxon>Candidatus Alloenteromonas</taxon>
    </lineage>
</organism>
<proteinExistence type="predicted"/>
<evidence type="ECO:0000313" key="2">
    <source>
        <dbReference type="Proteomes" id="UP000823634"/>
    </source>
</evidence>
<dbReference type="Gene3D" id="3.40.50.1000">
    <property type="entry name" value="HAD superfamily/HAD-like"/>
    <property type="match status" value="1"/>
</dbReference>
<dbReference type="NCBIfam" id="TIGR01549">
    <property type="entry name" value="HAD-SF-IA-v1"/>
    <property type="match status" value="1"/>
</dbReference>
<dbReference type="InterPro" id="IPR036412">
    <property type="entry name" value="HAD-like_sf"/>
</dbReference>
<reference evidence="1" key="2">
    <citation type="journal article" date="2021" name="PeerJ">
        <title>Extensive microbial diversity within the chicken gut microbiome revealed by metagenomics and culture.</title>
        <authorList>
            <person name="Gilroy R."/>
            <person name="Ravi A."/>
            <person name="Getino M."/>
            <person name="Pursley I."/>
            <person name="Horton D.L."/>
            <person name="Alikhan N.F."/>
            <person name="Baker D."/>
            <person name="Gharbi K."/>
            <person name="Hall N."/>
            <person name="Watson M."/>
            <person name="Adriaenssens E.M."/>
            <person name="Foster-Nyarko E."/>
            <person name="Jarju S."/>
            <person name="Secka A."/>
            <person name="Antonio M."/>
            <person name="Oren A."/>
            <person name="Chaudhuri R.R."/>
            <person name="La Ragione R."/>
            <person name="Hildebrand F."/>
            <person name="Pallen M.J."/>
        </authorList>
    </citation>
    <scope>NUCLEOTIDE SEQUENCE</scope>
    <source>
        <strain evidence="1">17113</strain>
    </source>
</reference>
<dbReference type="SUPFAM" id="SSF56784">
    <property type="entry name" value="HAD-like"/>
    <property type="match status" value="1"/>
</dbReference>
<keyword evidence="1" id="KW-0378">Hydrolase</keyword>
<dbReference type="InterPro" id="IPR006439">
    <property type="entry name" value="HAD-SF_hydro_IA"/>
</dbReference>
<sequence>MKENSVIFDLDGTLWDSSAQVAECWSQVGARLLGPGFSLTPDDVKAQMGKTMDEIAFSLLGPSCPAERAKEVGKELFESENAYLANHPGTLMDGVGETLASLKVKYRLFIVSNCQSGYIETFLPLLPEGTFDGHMCFDDTKAEKAVTIKALMKAYSLKEAIYVGDTMKDEEAAHKAGLRFVYCAYGFGKAANPEFAISSFKELAYVLPKAFGALKSK</sequence>
<dbReference type="GO" id="GO:0006281">
    <property type="term" value="P:DNA repair"/>
    <property type="evidence" value="ECO:0007669"/>
    <property type="project" value="TreeGrafter"/>
</dbReference>
<dbReference type="GO" id="GO:0008967">
    <property type="term" value="F:phosphoglycolate phosphatase activity"/>
    <property type="evidence" value="ECO:0007669"/>
    <property type="project" value="TreeGrafter"/>
</dbReference>
<dbReference type="EMBL" id="JADINA010000012">
    <property type="protein sequence ID" value="MBO8426010.1"/>
    <property type="molecule type" value="Genomic_DNA"/>
</dbReference>
<evidence type="ECO:0000313" key="1">
    <source>
        <dbReference type="EMBL" id="MBO8426010.1"/>
    </source>
</evidence>
<name>A0A9D9DH46_9FIRM</name>
<dbReference type="InterPro" id="IPR023214">
    <property type="entry name" value="HAD_sf"/>
</dbReference>
<dbReference type="InterPro" id="IPR023198">
    <property type="entry name" value="PGP-like_dom2"/>
</dbReference>
<accession>A0A9D9DH46</accession>
<dbReference type="PANTHER" id="PTHR43434:SF1">
    <property type="entry name" value="PHOSPHOGLYCOLATE PHOSPHATASE"/>
    <property type="match status" value="1"/>
</dbReference>
<dbReference type="InterPro" id="IPR041492">
    <property type="entry name" value="HAD_2"/>
</dbReference>
<dbReference type="Gene3D" id="1.10.150.240">
    <property type="entry name" value="Putative phosphatase, domain 2"/>
    <property type="match status" value="1"/>
</dbReference>
<dbReference type="AlphaFoldDB" id="A0A9D9DH46"/>
<gene>
    <name evidence="1" type="ORF">IAC61_01665</name>
</gene>
<dbReference type="SFLD" id="SFLDG01129">
    <property type="entry name" value="C1.5:_HAD__Beta-PGM__Phosphata"/>
    <property type="match status" value="1"/>
</dbReference>
<dbReference type="SFLD" id="SFLDS00003">
    <property type="entry name" value="Haloacid_Dehalogenase"/>
    <property type="match status" value="1"/>
</dbReference>
<dbReference type="Pfam" id="PF13419">
    <property type="entry name" value="HAD_2"/>
    <property type="match status" value="1"/>
</dbReference>
<dbReference type="Proteomes" id="UP000823634">
    <property type="component" value="Unassembled WGS sequence"/>
</dbReference>
<reference evidence="1" key="1">
    <citation type="submission" date="2020-10" db="EMBL/GenBank/DDBJ databases">
        <authorList>
            <person name="Gilroy R."/>
        </authorList>
    </citation>
    <scope>NUCLEOTIDE SEQUENCE</scope>
    <source>
        <strain evidence="1">17113</strain>
    </source>
</reference>
<protein>
    <submittedName>
        <fullName evidence="1">HAD family hydrolase</fullName>
    </submittedName>
</protein>
<dbReference type="InterPro" id="IPR050155">
    <property type="entry name" value="HAD-like_hydrolase_sf"/>
</dbReference>